<gene>
    <name evidence="1" type="ORF">E2F46_04085</name>
</gene>
<accession>A0A4R5U1B4</accession>
<organism evidence="1 2">
    <name type="scientific">Luteimonas aestuarii</name>
    <dbReference type="NCBI Taxonomy" id="453837"/>
    <lineage>
        <taxon>Bacteria</taxon>
        <taxon>Pseudomonadati</taxon>
        <taxon>Pseudomonadota</taxon>
        <taxon>Gammaproteobacteria</taxon>
        <taxon>Lysobacterales</taxon>
        <taxon>Lysobacteraceae</taxon>
        <taxon>Luteimonas</taxon>
    </lineage>
</organism>
<dbReference type="Proteomes" id="UP000294796">
    <property type="component" value="Unassembled WGS sequence"/>
</dbReference>
<name>A0A4R5U1B4_9GAMM</name>
<dbReference type="RefSeq" id="WP_133320794.1">
    <property type="nucleotide sequence ID" value="NZ_SMTF01000002.1"/>
</dbReference>
<protein>
    <submittedName>
        <fullName evidence="1">Uncharacterized protein</fullName>
    </submittedName>
</protein>
<proteinExistence type="predicted"/>
<dbReference type="AlphaFoldDB" id="A0A4R5U1B4"/>
<dbReference type="EMBL" id="SMTF01000002">
    <property type="protein sequence ID" value="TDK27375.1"/>
    <property type="molecule type" value="Genomic_DNA"/>
</dbReference>
<reference evidence="1 2" key="1">
    <citation type="submission" date="2019-03" db="EMBL/GenBank/DDBJ databases">
        <title>Luteimonas zhaokaii sp.nov., isolated from the rectal contents of Plateau pika in Yushu, Qinghai Province, China.</title>
        <authorList>
            <person name="Zhang G."/>
        </authorList>
    </citation>
    <scope>NUCLEOTIDE SEQUENCE [LARGE SCALE GENOMIC DNA]</scope>
    <source>
        <strain evidence="1 2">B9</strain>
    </source>
</reference>
<sequence length="143" mass="15478">MDASEGVDGYVARATALRDALSPGADVATLRHDAEALMELGATLVPAFVERHPHCEGYLAAALQVRGTWPSLDLATIERDYHHDGVLPQVADSGVCYHMKDLVTHPATVLVLLKDARPDHAKARHEIDEVIEHAGFVARSTQP</sequence>
<evidence type="ECO:0000313" key="2">
    <source>
        <dbReference type="Proteomes" id="UP000294796"/>
    </source>
</evidence>
<comment type="caution">
    <text evidence="1">The sequence shown here is derived from an EMBL/GenBank/DDBJ whole genome shotgun (WGS) entry which is preliminary data.</text>
</comment>
<keyword evidence="2" id="KW-1185">Reference proteome</keyword>
<dbReference type="OrthoDB" id="6310278at2"/>
<evidence type="ECO:0000313" key="1">
    <source>
        <dbReference type="EMBL" id="TDK27375.1"/>
    </source>
</evidence>